<dbReference type="NCBIfam" id="TIGR04183">
    <property type="entry name" value="Por_Secre_tail"/>
    <property type="match status" value="1"/>
</dbReference>
<keyword evidence="1" id="KW-0732">Signal</keyword>
<dbReference type="EMBL" id="QKYV01000006">
    <property type="protein sequence ID" value="PZW39228.1"/>
    <property type="molecule type" value="Genomic_DNA"/>
</dbReference>
<feature type="domain" description="Secretion system C-terminal sorting" evidence="2">
    <location>
        <begin position="731"/>
        <end position="806"/>
    </location>
</feature>
<sequence>MIKYSLYLKEINFSFMKTFLHTSLIFRIITILFCFGLSKNYHAQTILSPGDIAFTSFQSDDPDQFSFVILTDIQSGTEINFTDSGWQSSGSLRNTEGTHTWMASNNYSCGDEVFITSVNSMLLATGGDQIFAYQGQSTSPSFIAAINFNDIKWTDAIDSNTSALPPSLTEGITAVAIGDKDNGYFNKTTTTGGKNTILSQINDRNNWTTSNTIQTFSPGSYSCTNTTTTYVYDGTSWTPNDPSGVSTPDDDISVTSGTASINSNTQANNITIDTGATLNVLANIQVMGDITINGDLIFVNTSETQTGTLGPLQPSSTISGVATVERFIPAKRAFRFLSSSVNATNSIKTNWQEGVNNTTTILANNLNPHSGYGTHITGSTTGANGFDATISGNPSMFTFNNSTQSWGAIANTDNNTLQSGAPYRVMIRGDRGINVNDNDATPTNTRLRMVGSLVSPATNVEFLNLNTTNTAFNLLGNPFQSSVDMTSVLAASAGVSNNQYYVWDPNINARGAYVTVDLPSGTNSSSGNSAANQYLQPNQAFFVTSNGDPSPSVVFSQSHKTSNNLTEVFRNQNNQEDLTLSVQLYSNENTSPLYVDGFVTKFNSTYSNTINNQDSRKLGNLDENIALLNGNDYLSIEKRNLPTTGETLQFFSNSYRSTNYTFKINLSEFENVEAYLVDNFLQQETILNTGENNISFLIDETINASVSSDRFSIIFKEKTLTVSNEESIFSVYPNPIKEDHLNIVSTQLKGSEVNITITSMFGQILLKENMTFSGSTLTLHNIYSLSSGVYILSLEKDGKVYTKRIIKE</sequence>
<dbReference type="AlphaFoldDB" id="A0A2W7HYV9"/>
<gene>
    <name evidence="3" type="ORF">LX95_02370</name>
</gene>
<dbReference type="InterPro" id="IPR026444">
    <property type="entry name" value="Secre_tail"/>
</dbReference>
<evidence type="ECO:0000313" key="3">
    <source>
        <dbReference type="EMBL" id="PZW39228.1"/>
    </source>
</evidence>
<comment type="caution">
    <text evidence="3">The sequence shown here is derived from an EMBL/GenBank/DDBJ whole genome shotgun (WGS) entry which is preliminary data.</text>
</comment>
<keyword evidence="4" id="KW-1185">Reference proteome</keyword>
<dbReference type="Proteomes" id="UP000249542">
    <property type="component" value="Unassembled WGS sequence"/>
</dbReference>
<evidence type="ECO:0000256" key="1">
    <source>
        <dbReference type="ARBA" id="ARBA00022729"/>
    </source>
</evidence>
<evidence type="ECO:0000259" key="2">
    <source>
        <dbReference type="Pfam" id="PF18962"/>
    </source>
</evidence>
<evidence type="ECO:0000313" key="4">
    <source>
        <dbReference type="Proteomes" id="UP000249542"/>
    </source>
</evidence>
<organism evidence="3 4">
    <name type="scientific">Mesonia algae</name>
    <dbReference type="NCBI Taxonomy" id="213248"/>
    <lineage>
        <taxon>Bacteria</taxon>
        <taxon>Pseudomonadati</taxon>
        <taxon>Bacteroidota</taxon>
        <taxon>Flavobacteriia</taxon>
        <taxon>Flavobacteriales</taxon>
        <taxon>Flavobacteriaceae</taxon>
        <taxon>Mesonia</taxon>
    </lineage>
</organism>
<accession>A0A2W7HYV9</accession>
<dbReference type="GO" id="GO:0006508">
    <property type="term" value="P:proteolysis"/>
    <property type="evidence" value="ECO:0007669"/>
    <property type="project" value="InterPro"/>
</dbReference>
<dbReference type="GO" id="GO:0004190">
    <property type="term" value="F:aspartic-type endopeptidase activity"/>
    <property type="evidence" value="ECO:0007669"/>
    <property type="project" value="InterPro"/>
</dbReference>
<proteinExistence type="predicted"/>
<dbReference type="Pfam" id="PF18962">
    <property type="entry name" value="Por_Secre_tail"/>
    <property type="match status" value="1"/>
</dbReference>
<name>A0A2W7HYV9_9FLAO</name>
<dbReference type="PROSITE" id="PS00141">
    <property type="entry name" value="ASP_PROTEASE"/>
    <property type="match status" value="1"/>
</dbReference>
<reference evidence="3 4" key="1">
    <citation type="submission" date="2018-06" db="EMBL/GenBank/DDBJ databases">
        <title>Genomic Encyclopedia of Archaeal and Bacterial Type Strains, Phase II (KMG-II): from individual species to whole genera.</title>
        <authorList>
            <person name="Goeker M."/>
        </authorList>
    </citation>
    <scope>NUCLEOTIDE SEQUENCE [LARGE SCALE GENOMIC DNA]</scope>
    <source>
        <strain evidence="3 4">DSM 15361</strain>
    </source>
</reference>
<protein>
    <submittedName>
        <fullName evidence="3">Putative secreted protein (Por secretion system target)</fullName>
    </submittedName>
</protein>
<dbReference type="InterPro" id="IPR001969">
    <property type="entry name" value="Aspartic_peptidase_AS"/>
</dbReference>